<dbReference type="SUPFAM" id="SSF46785">
    <property type="entry name" value="Winged helix' DNA-binding domain"/>
    <property type="match status" value="1"/>
</dbReference>
<dbReference type="Proteomes" id="UP000564806">
    <property type="component" value="Unassembled WGS sequence"/>
</dbReference>
<gene>
    <name evidence="5" type="ORF">HPT30_10310</name>
</gene>
<evidence type="ECO:0000256" key="2">
    <source>
        <dbReference type="ARBA" id="ARBA00023125"/>
    </source>
</evidence>
<keyword evidence="6" id="KW-1185">Reference proteome</keyword>
<protein>
    <submittedName>
        <fullName evidence="5">MarR family transcriptional regulator</fullName>
    </submittedName>
</protein>
<dbReference type="InterPro" id="IPR039422">
    <property type="entry name" value="MarR/SlyA-like"/>
</dbReference>
<evidence type="ECO:0000256" key="3">
    <source>
        <dbReference type="ARBA" id="ARBA00023163"/>
    </source>
</evidence>
<dbReference type="PROSITE" id="PS50995">
    <property type="entry name" value="HTH_MARR_2"/>
    <property type="match status" value="1"/>
</dbReference>
<dbReference type="GO" id="GO:0006950">
    <property type="term" value="P:response to stress"/>
    <property type="evidence" value="ECO:0007669"/>
    <property type="project" value="TreeGrafter"/>
</dbReference>
<reference evidence="5" key="1">
    <citation type="submission" date="2020-06" db="EMBL/GenBank/DDBJ databases">
        <title>Paenibacillus sp. nov., isolated from soil.</title>
        <authorList>
            <person name="Seo Y.L."/>
        </authorList>
    </citation>
    <scope>NUCLEOTIDE SEQUENCE [LARGE SCALE GENOMIC DNA]</scope>
    <source>
        <strain evidence="5">JW14</strain>
    </source>
</reference>
<dbReference type="RefSeq" id="WP_175371309.1">
    <property type="nucleotide sequence ID" value="NZ_JABWCS010000203.1"/>
</dbReference>
<organism evidence="5 6">
    <name type="scientific">Paenibacillus agri</name>
    <dbReference type="NCBI Taxonomy" id="2744309"/>
    <lineage>
        <taxon>Bacteria</taxon>
        <taxon>Bacillati</taxon>
        <taxon>Bacillota</taxon>
        <taxon>Bacilli</taxon>
        <taxon>Bacillales</taxon>
        <taxon>Paenibacillaceae</taxon>
        <taxon>Paenibacillus</taxon>
    </lineage>
</organism>
<keyword evidence="1" id="KW-0805">Transcription regulation</keyword>
<accession>A0A850EMH9</accession>
<evidence type="ECO:0000313" key="6">
    <source>
        <dbReference type="Proteomes" id="UP000564806"/>
    </source>
</evidence>
<comment type="caution">
    <text evidence="5">The sequence shown here is derived from an EMBL/GenBank/DDBJ whole genome shotgun (WGS) entry which is preliminary data.</text>
</comment>
<dbReference type="EMBL" id="JABWCS010000203">
    <property type="protein sequence ID" value="NUU60737.1"/>
    <property type="molecule type" value="Genomic_DNA"/>
</dbReference>
<dbReference type="InterPro" id="IPR036390">
    <property type="entry name" value="WH_DNA-bd_sf"/>
</dbReference>
<dbReference type="SMART" id="SM00347">
    <property type="entry name" value="HTH_MARR"/>
    <property type="match status" value="1"/>
</dbReference>
<dbReference type="PANTHER" id="PTHR33164:SF64">
    <property type="entry name" value="TRANSCRIPTIONAL REGULATOR SLYA"/>
    <property type="match status" value="1"/>
</dbReference>
<dbReference type="InterPro" id="IPR000835">
    <property type="entry name" value="HTH_MarR-typ"/>
</dbReference>
<dbReference type="PRINTS" id="PR00598">
    <property type="entry name" value="HTHMARR"/>
</dbReference>
<dbReference type="PANTHER" id="PTHR33164">
    <property type="entry name" value="TRANSCRIPTIONAL REGULATOR, MARR FAMILY"/>
    <property type="match status" value="1"/>
</dbReference>
<sequence length="145" mass="16623">MGHPFSGYIVYWNKRIYRDLNVMYDRKLAPYGLTSGQVNVLEQLWTLGDGMTQKELHERLGIRPASLTNLLNALVEGGWVVRKSDPQDARSKRIYLTEAGLAQSKVCMEIITELENVVRQGMSPEEISLMLVWMQKNHNNVSNEE</sequence>
<dbReference type="GO" id="GO:0003700">
    <property type="term" value="F:DNA-binding transcription factor activity"/>
    <property type="evidence" value="ECO:0007669"/>
    <property type="project" value="InterPro"/>
</dbReference>
<evidence type="ECO:0000256" key="1">
    <source>
        <dbReference type="ARBA" id="ARBA00023015"/>
    </source>
</evidence>
<proteinExistence type="predicted"/>
<dbReference type="InterPro" id="IPR036388">
    <property type="entry name" value="WH-like_DNA-bd_sf"/>
</dbReference>
<keyword evidence="2" id="KW-0238">DNA-binding</keyword>
<evidence type="ECO:0000259" key="4">
    <source>
        <dbReference type="PROSITE" id="PS50995"/>
    </source>
</evidence>
<keyword evidence="3" id="KW-0804">Transcription</keyword>
<dbReference type="Pfam" id="PF01047">
    <property type="entry name" value="MarR"/>
    <property type="match status" value="1"/>
</dbReference>
<dbReference type="Gene3D" id="1.10.10.10">
    <property type="entry name" value="Winged helix-like DNA-binding domain superfamily/Winged helix DNA-binding domain"/>
    <property type="match status" value="1"/>
</dbReference>
<name>A0A850EMH9_9BACL</name>
<dbReference type="GO" id="GO:0003677">
    <property type="term" value="F:DNA binding"/>
    <property type="evidence" value="ECO:0007669"/>
    <property type="project" value="UniProtKB-KW"/>
</dbReference>
<feature type="domain" description="HTH marR-type" evidence="4">
    <location>
        <begin position="1"/>
        <end position="139"/>
    </location>
</feature>
<dbReference type="AlphaFoldDB" id="A0A850EMH9"/>
<evidence type="ECO:0000313" key="5">
    <source>
        <dbReference type="EMBL" id="NUU60737.1"/>
    </source>
</evidence>